<feature type="region of interest" description="Disordered" evidence="1">
    <location>
        <begin position="386"/>
        <end position="477"/>
    </location>
</feature>
<protein>
    <submittedName>
        <fullName evidence="2">Uncharacterized protein</fullName>
    </submittedName>
</protein>
<dbReference type="Proteomes" id="UP000290288">
    <property type="component" value="Unassembled WGS sequence"/>
</dbReference>
<dbReference type="AlphaFoldDB" id="A0A4Q2DE23"/>
<feature type="region of interest" description="Disordered" evidence="1">
    <location>
        <begin position="305"/>
        <end position="346"/>
    </location>
</feature>
<feature type="compositionally biased region" description="Basic and acidic residues" evidence="1">
    <location>
        <begin position="406"/>
        <end position="418"/>
    </location>
</feature>
<feature type="compositionally biased region" description="Basic and acidic residues" evidence="1">
    <location>
        <begin position="366"/>
        <end position="376"/>
    </location>
</feature>
<dbReference type="EMBL" id="SDEE01000350">
    <property type="protein sequence ID" value="RXW17322.1"/>
    <property type="molecule type" value="Genomic_DNA"/>
</dbReference>
<evidence type="ECO:0000256" key="1">
    <source>
        <dbReference type="SAM" id="MobiDB-lite"/>
    </source>
</evidence>
<sequence>MPPKAGPEGRATRAAPRPRAAQAARSPLKARASRTARSPKRRAPRAAPEGPLLPPSSGSITLTLPASTILFATAYMYSTIFNQRLTEDCCHPLYNLIVFLLCGAGLGQLQPTAQLKLWIMKNPSYSRTTNPDASIATLHAPKKQILEVIPDFAILYQRVIHRYRGKSALTTSFLNSLKFDSLPDWTSVTLDQTYIPLLVELKRPITRHALSIKQYGYALLRYMNLAQTQAYLQAEFLFLSPLYKGQGNVFLIAACGHYWSYMPAIQHSAHRIGRDPESLEAIALDYNIAEEEESRLEIEIGVPTNDDILNEGSEGNSQETCDERHSEDGHLSTAAVGGEGDSRDIDDFHDQSVAGNVSTAAAGGEGDSRDIDSDFGDDYRVARDASTTAVDGDVQRSGYQQLPGGGEDRWKYTWEGVRRAPLGDTEDEDEGRADGEDEEDEEDEEEEEDEEAEGQASNSKRRDSHSSIPRSLGSMDIDEVRSRHDALVNEKGKQKVYEAGDLNQWMNLFRYLVAGDVVPLDGIPAEGELWHVTREQDLDPEELKLSNIAEPTWSPILQFGTPASMKALNHLSSELNSFVTYHNNNVLVS</sequence>
<comment type="caution">
    <text evidence="2">The sequence shown here is derived from an EMBL/GenBank/DDBJ whole genome shotgun (WGS) entry which is preliminary data.</text>
</comment>
<reference evidence="2 3" key="1">
    <citation type="submission" date="2019-01" db="EMBL/GenBank/DDBJ databases">
        <title>Draft genome sequence of Psathyrella aberdarensis IHI B618.</title>
        <authorList>
            <person name="Buettner E."/>
            <person name="Kellner H."/>
        </authorList>
    </citation>
    <scope>NUCLEOTIDE SEQUENCE [LARGE SCALE GENOMIC DNA]</scope>
    <source>
        <strain evidence="2 3">IHI B618</strain>
    </source>
</reference>
<gene>
    <name evidence="2" type="ORF">EST38_g8544</name>
</gene>
<name>A0A4Q2DE23_9AGAR</name>
<organism evidence="2 3">
    <name type="scientific">Candolleomyces aberdarensis</name>
    <dbReference type="NCBI Taxonomy" id="2316362"/>
    <lineage>
        <taxon>Eukaryota</taxon>
        <taxon>Fungi</taxon>
        <taxon>Dikarya</taxon>
        <taxon>Basidiomycota</taxon>
        <taxon>Agaricomycotina</taxon>
        <taxon>Agaricomycetes</taxon>
        <taxon>Agaricomycetidae</taxon>
        <taxon>Agaricales</taxon>
        <taxon>Agaricineae</taxon>
        <taxon>Psathyrellaceae</taxon>
        <taxon>Candolleomyces</taxon>
    </lineage>
</organism>
<feature type="compositionally biased region" description="Basic residues" evidence="1">
    <location>
        <begin position="31"/>
        <end position="44"/>
    </location>
</feature>
<feature type="region of interest" description="Disordered" evidence="1">
    <location>
        <begin position="1"/>
        <end position="54"/>
    </location>
</feature>
<evidence type="ECO:0000313" key="3">
    <source>
        <dbReference type="Proteomes" id="UP000290288"/>
    </source>
</evidence>
<dbReference type="OrthoDB" id="2610860at2759"/>
<accession>A0A4Q2DE23</accession>
<feature type="region of interest" description="Disordered" evidence="1">
    <location>
        <begin position="357"/>
        <end position="376"/>
    </location>
</feature>
<feature type="compositionally biased region" description="Acidic residues" evidence="1">
    <location>
        <begin position="424"/>
        <end position="453"/>
    </location>
</feature>
<keyword evidence="3" id="KW-1185">Reference proteome</keyword>
<feature type="compositionally biased region" description="Low complexity" evidence="1">
    <location>
        <begin position="45"/>
        <end position="54"/>
    </location>
</feature>
<feature type="compositionally biased region" description="Basic and acidic residues" evidence="1">
    <location>
        <begin position="321"/>
        <end position="330"/>
    </location>
</feature>
<feature type="compositionally biased region" description="Low complexity" evidence="1">
    <location>
        <begin position="12"/>
        <end position="30"/>
    </location>
</feature>
<evidence type="ECO:0000313" key="2">
    <source>
        <dbReference type="EMBL" id="RXW17322.1"/>
    </source>
</evidence>
<proteinExistence type="predicted"/>